<evidence type="ECO:0000313" key="2">
    <source>
        <dbReference type="EMBL" id="KFJ08408.1"/>
    </source>
</evidence>
<keyword evidence="3" id="KW-1185">Reference proteome</keyword>
<dbReference type="Proteomes" id="UP000029080">
    <property type="component" value="Unassembled WGS sequence"/>
</dbReference>
<dbReference type="EMBL" id="JGZU01000001">
    <property type="protein sequence ID" value="KFJ08408.1"/>
    <property type="molecule type" value="Genomic_DNA"/>
</dbReference>
<reference evidence="2 3" key="1">
    <citation type="submission" date="2014-03" db="EMBL/GenBank/DDBJ databases">
        <title>Genomics of Bifidobacteria.</title>
        <authorList>
            <person name="Ventura M."/>
            <person name="Milani C."/>
            <person name="Lugli G.A."/>
        </authorList>
    </citation>
    <scope>NUCLEOTIDE SEQUENCE [LARGE SCALE GENOMIC DNA]</scope>
    <source>
        <strain evidence="2 3">JCM 13495</strain>
    </source>
</reference>
<organism evidence="2 3">
    <name type="scientific">Bifidobacterium tsurumiense</name>
    <dbReference type="NCBI Taxonomy" id="356829"/>
    <lineage>
        <taxon>Bacteria</taxon>
        <taxon>Bacillati</taxon>
        <taxon>Actinomycetota</taxon>
        <taxon>Actinomycetes</taxon>
        <taxon>Bifidobacteriales</taxon>
        <taxon>Bifidobacteriaceae</taxon>
        <taxon>Bifidobacterium</taxon>
    </lineage>
</organism>
<protein>
    <submittedName>
        <fullName evidence="2">Uncharacterized protein</fullName>
    </submittedName>
</protein>
<accession>A0A087EKV7</accession>
<keyword evidence="1" id="KW-0812">Transmembrane</keyword>
<gene>
    <name evidence="2" type="ORF">BITS_1713</name>
</gene>
<keyword evidence="1" id="KW-1133">Transmembrane helix</keyword>
<feature type="transmembrane region" description="Helical" evidence="1">
    <location>
        <begin position="39"/>
        <end position="59"/>
    </location>
</feature>
<evidence type="ECO:0000256" key="1">
    <source>
        <dbReference type="SAM" id="Phobius"/>
    </source>
</evidence>
<name>A0A087EKV7_9BIFI</name>
<proteinExistence type="predicted"/>
<dbReference type="AlphaFoldDB" id="A0A087EKV7"/>
<evidence type="ECO:0000313" key="3">
    <source>
        <dbReference type="Proteomes" id="UP000029080"/>
    </source>
</evidence>
<feature type="transmembrane region" description="Helical" evidence="1">
    <location>
        <begin position="71"/>
        <end position="88"/>
    </location>
</feature>
<keyword evidence="1" id="KW-0472">Membrane</keyword>
<dbReference type="STRING" id="356829.BITS_1713"/>
<sequence length="123" mass="13981">MNFPPISSTSNKAIWLSELLLFTTSMNFAEEMGRESPSWVFLSICGIGMLACFVWLCLTPVYGGKGQKLREILLCLVPITLVLVYNNAVGRTVFYLYFVCYLMKDVIAGYLESRRHTEQQPPQ</sequence>
<comment type="caution">
    <text evidence="2">The sequence shown here is derived from an EMBL/GenBank/DDBJ whole genome shotgun (WGS) entry which is preliminary data.</text>
</comment>